<dbReference type="InterPro" id="IPR001789">
    <property type="entry name" value="Sig_transdc_resp-reg_receiver"/>
</dbReference>
<sequence length="135" mass="15141">MSIRKVCIIDDDEIYTCIIKRMIAGSGLASSELFFPNGQEAIEFFKSNISGKPDALPDVILLDINMPVLDGWQFLDKFSLLDSPAQKDIPIFIVSSSIDEKDHRKAKSYPQVLDYVVKPVSLDSLKKLFDKVAMV</sequence>
<feature type="domain" description="Response regulatory" evidence="2">
    <location>
        <begin position="5"/>
        <end position="133"/>
    </location>
</feature>
<gene>
    <name evidence="3" type="ORF">BC343_13285</name>
</gene>
<comment type="caution">
    <text evidence="3">The sequence shown here is derived from an EMBL/GenBank/DDBJ whole genome shotgun (WGS) entry which is preliminary data.</text>
</comment>
<dbReference type="EMBL" id="MBTF01000035">
    <property type="protein sequence ID" value="OOQ57758.1"/>
    <property type="molecule type" value="Genomic_DNA"/>
</dbReference>
<evidence type="ECO:0000313" key="3">
    <source>
        <dbReference type="EMBL" id="OOQ57758.1"/>
    </source>
</evidence>
<dbReference type="SMART" id="SM00448">
    <property type="entry name" value="REC"/>
    <property type="match status" value="1"/>
</dbReference>
<dbReference type="SUPFAM" id="SSF52172">
    <property type="entry name" value="CheY-like"/>
    <property type="match status" value="1"/>
</dbReference>
<dbReference type="InterPro" id="IPR052893">
    <property type="entry name" value="TCS_response_regulator"/>
</dbReference>
<keyword evidence="4" id="KW-1185">Reference proteome</keyword>
<dbReference type="AlphaFoldDB" id="A0A1S9PAY8"/>
<dbReference type="PROSITE" id="PS50110">
    <property type="entry name" value="RESPONSE_REGULATORY"/>
    <property type="match status" value="1"/>
</dbReference>
<protein>
    <recommendedName>
        <fullName evidence="2">Response regulatory domain-containing protein</fullName>
    </recommendedName>
</protein>
<dbReference type="RefSeq" id="WP_078350361.1">
    <property type="nucleotide sequence ID" value="NZ_MBTF01000035.1"/>
</dbReference>
<dbReference type="Pfam" id="PF00072">
    <property type="entry name" value="Response_reg"/>
    <property type="match status" value="1"/>
</dbReference>
<dbReference type="GO" id="GO:0000160">
    <property type="term" value="P:phosphorelay signal transduction system"/>
    <property type="evidence" value="ECO:0007669"/>
    <property type="project" value="InterPro"/>
</dbReference>
<dbReference type="PANTHER" id="PTHR44520:SF2">
    <property type="entry name" value="RESPONSE REGULATOR RCP1"/>
    <property type="match status" value="1"/>
</dbReference>
<evidence type="ECO:0000256" key="1">
    <source>
        <dbReference type="PROSITE-ProRule" id="PRU00169"/>
    </source>
</evidence>
<dbReference type="Proteomes" id="UP000189739">
    <property type="component" value="Unassembled WGS sequence"/>
</dbReference>
<dbReference type="STRING" id="1792845.BC343_13285"/>
<accession>A0A1S9PAY8</accession>
<dbReference type="InterPro" id="IPR011006">
    <property type="entry name" value="CheY-like_superfamily"/>
</dbReference>
<organism evidence="3 4">
    <name type="scientific">Mucilaginibacter pedocola</name>
    <dbReference type="NCBI Taxonomy" id="1792845"/>
    <lineage>
        <taxon>Bacteria</taxon>
        <taxon>Pseudomonadati</taxon>
        <taxon>Bacteroidota</taxon>
        <taxon>Sphingobacteriia</taxon>
        <taxon>Sphingobacteriales</taxon>
        <taxon>Sphingobacteriaceae</taxon>
        <taxon>Mucilaginibacter</taxon>
    </lineage>
</organism>
<dbReference type="Gene3D" id="3.40.50.2300">
    <property type="match status" value="1"/>
</dbReference>
<reference evidence="3 4" key="1">
    <citation type="submission" date="2016-07" db="EMBL/GenBank/DDBJ databases">
        <title>Genomic analysis of zinc-resistant bacterium Mucilaginibacter pedocola TBZ30.</title>
        <authorList>
            <person name="Huang J."/>
            <person name="Tang J."/>
        </authorList>
    </citation>
    <scope>NUCLEOTIDE SEQUENCE [LARGE SCALE GENOMIC DNA]</scope>
    <source>
        <strain evidence="3 4">TBZ30</strain>
    </source>
</reference>
<name>A0A1S9PAY8_9SPHI</name>
<proteinExistence type="predicted"/>
<evidence type="ECO:0000259" key="2">
    <source>
        <dbReference type="PROSITE" id="PS50110"/>
    </source>
</evidence>
<evidence type="ECO:0000313" key="4">
    <source>
        <dbReference type="Proteomes" id="UP000189739"/>
    </source>
</evidence>
<dbReference type="OrthoDB" id="1121174at2"/>
<dbReference type="PANTHER" id="PTHR44520">
    <property type="entry name" value="RESPONSE REGULATOR RCP1-RELATED"/>
    <property type="match status" value="1"/>
</dbReference>
<keyword evidence="1" id="KW-0597">Phosphoprotein</keyword>
<feature type="modified residue" description="4-aspartylphosphate" evidence="1">
    <location>
        <position position="63"/>
    </location>
</feature>